<keyword evidence="3 8" id="KW-0863">Zinc-finger</keyword>
<feature type="domain" description="BRCT" evidence="11">
    <location>
        <begin position="750"/>
        <end position="801"/>
    </location>
</feature>
<evidence type="ECO:0000256" key="5">
    <source>
        <dbReference type="ARBA" id="ARBA00023015"/>
    </source>
</evidence>
<dbReference type="InterPro" id="IPR036420">
    <property type="entry name" value="BRCT_dom_sf"/>
</dbReference>
<feature type="domain" description="C2H2-type" evidence="10">
    <location>
        <begin position="552"/>
        <end position="574"/>
    </location>
</feature>
<organism evidence="12 13">
    <name type="scientific">Lichtheimia corymbifera JMRC:FSU:9682</name>
    <dbReference type="NCBI Taxonomy" id="1263082"/>
    <lineage>
        <taxon>Eukaryota</taxon>
        <taxon>Fungi</taxon>
        <taxon>Fungi incertae sedis</taxon>
        <taxon>Mucoromycota</taxon>
        <taxon>Mucoromycotina</taxon>
        <taxon>Mucoromycetes</taxon>
        <taxon>Mucorales</taxon>
        <taxon>Lichtheimiaceae</taxon>
        <taxon>Lichtheimia</taxon>
    </lineage>
</organism>
<feature type="region of interest" description="Disordered" evidence="9">
    <location>
        <begin position="1"/>
        <end position="23"/>
    </location>
</feature>
<dbReference type="GO" id="GO:0006357">
    <property type="term" value="P:regulation of transcription by RNA polymerase II"/>
    <property type="evidence" value="ECO:0007669"/>
    <property type="project" value="TreeGrafter"/>
</dbReference>
<dbReference type="Proteomes" id="UP000027586">
    <property type="component" value="Unassembled WGS sequence"/>
</dbReference>
<dbReference type="AlphaFoldDB" id="A0A068S417"/>
<dbReference type="PROSITE" id="PS50157">
    <property type="entry name" value="ZINC_FINGER_C2H2_2"/>
    <property type="match status" value="6"/>
</dbReference>
<feature type="region of interest" description="Disordered" evidence="9">
    <location>
        <begin position="47"/>
        <end position="79"/>
    </location>
</feature>
<dbReference type="Gene3D" id="3.30.160.60">
    <property type="entry name" value="Classic Zinc Finger"/>
    <property type="match status" value="3"/>
</dbReference>
<feature type="domain" description="C2H2-type" evidence="10">
    <location>
        <begin position="431"/>
        <end position="462"/>
    </location>
</feature>
<dbReference type="Pfam" id="PF00096">
    <property type="entry name" value="zf-C2H2"/>
    <property type="match status" value="1"/>
</dbReference>
<gene>
    <name evidence="12" type="ORF">LCOR_07611.1</name>
</gene>
<feature type="compositionally biased region" description="Basic and acidic residues" evidence="9">
    <location>
        <begin position="47"/>
        <end position="56"/>
    </location>
</feature>
<dbReference type="GO" id="GO:0008270">
    <property type="term" value="F:zinc ion binding"/>
    <property type="evidence" value="ECO:0007669"/>
    <property type="project" value="UniProtKB-KW"/>
</dbReference>
<keyword evidence="13" id="KW-1185">Reference proteome</keyword>
<comment type="subcellular location">
    <subcellularLocation>
        <location evidence="1">Nucleus</location>
    </subcellularLocation>
</comment>
<dbReference type="InterPro" id="IPR036236">
    <property type="entry name" value="Znf_C2H2_sf"/>
</dbReference>
<proteinExistence type="predicted"/>
<dbReference type="Gene3D" id="3.40.50.10190">
    <property type="entry name" value="BRCT domain"/>
    <property type="match status" value="1"/>
</dbReference>
<dbReference type="GO" id="GO:0005634">
    <property type="term" value="C:nucleus"/>
    <property type="evidence" value="ECO:0007669"/>
    <property type="project" value="UniProtKB-SubCell"/>
</dbReference>
<keyword evidence="4" id="KW-0862">Zinc</keyword>
<dbReference type="SUPFAM" id="SSF55608">
    <property type="entry name" value="Homing endonucleases"/>
    <property type="match status" value="1"/>
</dbReference>
<evidence type="ECO:0000256" key="3">
    <source>
        <dbReference type="ARBA" id="ARBA00022771"/>
    </source>
</evidence>
<feature type="domain" description="C2H2-type" evidence="10">
    <location>
        <begin position="523"/>
        <end position="552"/>
    </location>
</feature>
<dbReference type="InterPro" id="IPR001357">
    <property type="entry name" value="BRCT_dom"/>
</dbReference>
<dbReference type="PANTHER" id="PTHR46179:SF13">
    <property type="entry name" value="C2H2-TYPE DOMAIN-CONTAINING PROTEIN"/>
    <property type="match status" value="1"/>
</dbReference>
<keyword evidence="6" id="KW-0804">Transcription</keyword>
<dbReference type="PANTHER" id="PTHR46179">
    <property type="entry name" value="ZINC FINGER PROTEIN"/>
    <property type="match status" value="1"/>
</dbReference>
<evidence type="ECO:0000256" key="6">
    <source>
        <dbReference type="ARBA" id="ARBA00023163"/>
    </source>
</evidence>
<dbReference type="InterPro" id="IPR013087">
    <property type="entry name" value="Znf_C2H2_type"/>
</dbReference>
<keyword evidence="5" id="KW-0805">Transcription regulation</keyword>
<evidence type="ECO:0000256" key="9">
    <source>
        <dbReference type="SAM" id="MobiDB-lite"/>
    </source>
</evidence>
<evidence type="ECO:0000313" key="12">
    <source>
        <dbReference type="EMBL" id="CDH56582.1"/>
    </source>
</evidence>
<evidence type="ECO:0000256" key="4">
    <source>
        <dbReference type="ARBA" id="ARBA00022833"/>
    </source>
</evidence>
<evidence type="ECO:0000256" key="7">
    <source>
        <dbReference type="ARBA" id="ARBA00023242"/>
    </source>
</evidence>
<evidence type="ECO:0000259" key="11">
    <source>
        <dbReference type="PROSITE" id="PS50172"/>
    </source>
</evidence>
<evidence type="ECO:0000256" key="1">
    <source>
        <dbReference type="ARBA" id="ARBA00004123"/>
    </source>
</evidence>
<reference evidence="12" key="1">
    <citation type="submission" date="2013-08" db="EMBL/GenBank/DDBJ databases">
        <title>Gene expansion shapes genome architecture in the human pathogen Lichtheimia corymbifera: an evolutionary genomics analysis in the ancient terrestrial Mucorales (Mucoromycotina).</title>
        <authorList>
            <person name="Schwartze V.U."/>
            <person name="Winter S."/>
            <person name="Shelest E."/>
            <person name="Marcet-Houben M."/>
            <person name="Horn F."/>
            <person name="Wehner S."/>
            <person name="Hoffmann K."/>
            <person name="Riege K."/>
            <person name="Sammeth M."/>
            <person name="Nowrousian M."/>
            <person name="Valiante V."/>
            <person name="Linde J."/>
            <person name="Jacobsen I.D."/>
            <person name="Marz M."/>
            <person name="Brakhage A.A."/>
            <person name="Gabaldon T."/>
            <person name="Bocker S."/>
            <person name="Voigt K."/>
        </authorList>
    </citation>
    <scope>NUCLEOTIDE SEQUENCE [LARGE SCALE GENOMIC DNA]</scope>
    <source>
        <strain evidence="12">FSU 9682</strain>
    </source>
</reference>
<dbReference type="SUPFAM" id="SSF57667">
    <property type="entry name" value="beta-beta-alpha zinc fingers"/>
    <property type="match status" value="3"/>
</dbReference>
<evidence type="ECO:0000256" key="8">
    <source>
        <dbReference type="PROSITE-ProRule" id="PRU00042"/>
    </source>
</evidence>
<evidence type="ECO:0000256" key="2">
    <source>
        <dbReference type="ARBA" id="ARBA00022723"/>
    </source>
</evidence>
<keyword evidence="2" id="KW-0479">Metal-binding</keyword>
<dbReference type="PROSITE" id="PS00028">
    <property type="entry name" value="ZINC_FINGER_C2H2_1"/>
    <property type="match status" value="5"/>
</dbReference>
<feature type="compositionally biased region" description="Acidic residues" evidence="9">
    <location>
        <begin position="59"/>
        <end position="68"/>
    </location>
</feature>
<dbReference type="PROSITE" id="PS50172">
    <property type="entry name" value="BRCT"/>
    <property type="match status" value="1"/>
</dbReference>
<feature type="domain" description="C2H2-type" evidence="10">
    <location>
        <begin position="608"/>
        <end position="636"/>
    </location>
</feature>
<dbReference type="SMART" id="SM00355">
    <property type="entry name" value="ZnF_C2H2"/>
    <property type="match status" value="8"/>
</dbReference>
<dbReference type="InterPro" id="IPR051061">
    <property type="entry name" value="Zinc_finger_trans_reg"/>
</dbReference>
<dbReference type="OrthoDB" id="549017at2759"/>
<keyword evidence="7" id="KW-0539">Nucleus</keyword>
<comment type="caution">
    <text evidence="12">The sequence shown here is derived from an EMBL/GenBank/DDBJ whole genome shotgun (WGS) entry which is preliminary data.</text>
</comment>
<dbReference type="EMBL" id="CBTN010000038">
    <property type="protein sequence ID" value="CDH56582.1"/>
    <property type="molecule type" value="Genomic_DNA"/>
</dbReference>
<evidence type="ECO:0000259" key="10">
    <source>
        <dbReference type="PROSITE" id="PS50157"/>
    </source>
</evidence>
<dbReference type="STRING" id="1263082.A0A068S417"/>
<name>A0A068S417_9FUNG</name>
<evidence type="ECO:0000313" key="13">
    <source>
        <dbReference type="Proteomes" id="UP000027586"/>
    </source>
</evidence>
<sequence length="924" mass="106039">MNDASTSSSTKGKAPADEINADDDGALLDDSVLVLSTRDDVETLLLDEDHAVDKAADPNLDEEDESIEESTSSTSPTRAKPVYTSRLHAPILLKVLKDTKSLKRWFFLGMFTADGVNCGNTRGFGLRSTEFESLSNLLRFMGIEDPNFYFTPNTTGQKERIAAADYGTVSWYIRSRELAEFLDSTGFPSSKVKDTKMDLLTVFEDDEVEDTWKYLLWLLGYFDGDGYVKWKYVPAVWPIAVQLTEIDLIARDKKVLSWIKSKLESIGFTNITLTWQDTDTADVLRISCCPTHNVELLQMGIDRLRSLGLTMSAKLEYLSAFLDNEAIPSTHMPPRVSFYDYVGKVIDDPIARTIAQDLYPLHIWKVNSFLQTIGMDQVTSTNDTNLVANVKDHLESMQIGNSNTSKYYACVKKRSRPSIMPNEYKPKELAYKCEECKDIVRLFRTTEKLLHHIKCFHTPDEPDCACSFDDCDEVFFTMEEQRLHLLDDHFNELHFCYHCDKAYTSQDKMLYHMKNHHGKDRTFACKANGCNKKFFSKKRLQHHMVYHKERKFKCNECGGLFPTSSNLKLHIAIHEKTMYTCSYPGCGKVMRANYLKRHLKYHYDERKYECKRCTKKFLTPDKLKRHFNDVHAVRELQCPFKECDKEFPAEPQLKRHVRAVHETLQHLGYLSEDISRHENDTTVTGIIKKRKAPAEDAPHRHTKKSRIDMDIRIMFSGVDRQVIDDMKRQTDLPGYQVVFYDALSNISSITHLVIPINDKGLAPRTQAYIRAVHEGKWIVSVDWLVDSIAKGEKQQEDKYEVRGDDISGKETMAPRKGRLDTADKKLFADMRFAFLGGYDRKDLSECSNLCKSLTGATAVSNVPRISPVEDHELKSTSIHTESLVVIVRDKDHLDSAACLRGKQQVRDEGWFMDHVSSYTRPQQK</sequence>
<dbReference type="VEuPathDB" id="FungiDB:LCOR_07611.1"/>
<feature type="compositionally biased region" description="Polar residues" evidence="9">
    <location>
        <begin position="1"/>
        <end position="11"/>
    </location>
</feature>
<protein>
    <submittedName>
        <fullName evidence="12">Uncharacterized protein</fullName>
    </submittedName>
</protein>
<feature type="domain" description="C2H2-type" evidence="10">
    <location>
        <begin position="636"/>
        <end position="666"/>
    </location>
</feature>
<feature type="domain" description="C2H2-type" evidence="10">
    <location>
        <begin position="494"/>
        <end position="521"/>
    </location>
</feature>
<accession>A0A068S417</accession>
<dbReference type="InterPro" id="IPR027434">
    <property type="entry name" value="Homing_endonucl"/>
</dbReference>
<dbReference type="SUPFAM" id="SSF52113">
    <property type="entry name" value="BRCT domain"/>
    <property type="match status" value="1"/>
</dbReference>